<dbReference type="InterPro" id="IPR029787">
    <property type="entry name" value="Nucleotide_cyclase"/>
</dbReference>
<dbReference type="NCBIfam" id="TIGR00254">
    <property type="entry name" value="GGDEF"/>
    <property type="match status" value="1"/>
</dbReference>
<protein>
    <recommendedName>
        <fullName evidence="1">GGDEF domain-containing protein</fullName>
    </recommendedName>
</protein>
<sequence length="200" mass="21917">MGATILILSIRLGRARAIERTLRQSLDSMQSAEKALKERAYYDHLTGLANRALLVDRFHLAIERSKRSRVPFATVMIDLNNFKAINDTHGHAAGDQVLVVIGKRLLETVRASDTVSRLGGDEFVLIIESVEDRRELAQIGQKLIDMLAEKVPLDSGTVVSVGGSLGFALYPGDGASMDTMLHVADQAMYDCKTSGMMPLF</sequence>
<dbReference type="PANTHER" id="PTHR46663:SF2">
    <property type="entry name" value="GGDEF DOMAIN-CONTAINING PROTEIN"/>
    <property type="match status" value="1"/>
</dbReference>
<accession>A0A3E1RG22</accession>
<dbReference type="CDD" id="cd01949">
    <property type="entry name" value="GGDEF"/>
    <property type="match status" value="1"/>
</dbReference>
<dbReference type="AlphaFoldDB" id="A0A3E1RG22"/>
<evidence type="ECO:0000313" key="3">
    <source>
        <dbReference type="Proteomes" id="UP000260665"/>
    </source>
</evidence>
<dbReference type="PANTHER" id="PTHR46663">
    <property type="entry name" value="DIGUANYLATE CYCLASE DGCT-RELATED"/>
    <property type="match status" value="1"/>
</dbReference>
<name>A0A3E1RG22_9BURK</name>
<keyword evidence="3" id="KW-1185">Reference proteome</keyword>
<dbReference type="SUPFAM" id="SSF55073">
    <property type="entry name" value="Nucleotide cyclase"/>
    <property type="match status" value="1"/>
</dbReference>
<evidence type="ECO:0000259" key="1">
    <source>
        <dbReference type="PROSITE" id="PS50887"/>
    </source>
</evidence>
<comment type="caution">
    <text evidence="2">The sequence shown here is derived from an EMBL/GenBank/DDBJ whole genome shotgun (WGS) entry which is preliminary data.</text>
</comment>
<dbReference type="Proteomes" id="UP000260665">
    <property type="component" value="Unassembled WGS sequence"/>
</dbReference>
<dbReference type="EMBL" id="QFZK01000003">
    <property type="protein sequence ID" value="RFO97560.1"/>
    <property type="molecule type" value="Genomic_DNA"/>
</dbReference>
<dbReference type="RefSeq" id="WP_117175350.1">
    <property type="nucleotide sequence ID" value="NZ_QFZK01000003.1"/>
</dbReference>
<dbReference type="Pfam" id="PF00990">
    <property type="entry name" value="GGDEF"/>
    <property type="match status" value="1"/>
</dbReference>
<dbReference type="OrthoDB" id="9812260at2"/>
<evidence type="ECO:0000313" key="2">
    <source>
        <dbReference type="EMBL" id="RFO97560.1"/>
    </source>
</evidence>
<proteinExistence type="predicted"/>
<dbReference type="PROSITE" id="PS50887">
    <property type="entry name" value="GGDEF"/>
    <property type="match status" value="1"/>
</dbReference>
<dbReference type="Gene3D" id="3.30.70.270">
    <property type="match status" value="1"/>
</dbReference>
<gene>
    <name evidence="2" type="ORF">DIC66_06750</name>
</gene>
<feature type="domain" description="GGDEF" evidence="1">
    <location>
        <begin position="70"/>
        <end position="200"/>
    </location>
</feature>
<dbReference type="InterPro" id="IPR052163">
    <property type="entry name" value="DGC-Regulatory_Protein"/>
</dbReference>
<dbReference type="InterPro" id="IPR043128">
    <property type="entry name" value="Rev_trsase/Diguanyl_cyclase"/>
</dbReference>
<reference evidence="2 3" key="1">
    <citation type="submission" date="2018-05" db="EMBL/GenBank/DDBJ databases">
        <title>Rhodoferax soyangensis sp.nov., isolated from an oligotrophic freshwater lake.</title>
        <authorList>
            <person name="Park M."/>
        </authorList>
    </citation>
    <scope>NUCLEOTIDE SEQUENCE [LARGE SCALE GENOMIC DNA]</scope>
    <source>
        <strain evidence="2 3">IMCC26218</strain>
    </source>
</reference>
<organism evidence="2 3">
    <name type="scientific">Rhodoferax lacus</name>
    <dbReference type="NCBI Taxonomy" id="2184758"/>
    <lineage>
        <taxon>Bacteria</taxon>
        <taxon>Pseudomonadati</taxon>
        <taxon>Pseudomonadota</taxon>
        <taxon>Betaproteobacteria</taxon>
        <taxon>Burkholderiales</taxon>
        <taxon>Comamonadaceae</taxon>
        <taxon>Rhodoferax</taxon>
    </lineage>
</organism>
<dbReference type="InterPro" id="IPR000160">
    <property type="entry name" value="GGDEF_dom"/>
</dbReference>
<dbReference type="SMART" id="SM00267">
    <property type="entry name" value="GGDEF"/>
    <property type="match status" value="1"/>
</dbReference>